<dbReference type="GO" id="GO:0043527">
    <property type="term" value="C:tRNA methyltransferase complex"/>
    <property type="evidence" value="ECO:0007669"/>
    <property type="project" value="UniProtKB-ARBA"/>
</dbReference>
<dbReference type="GO" id="GO:0016423">
    <property type="term" value="F:tRNA (guanine) methyltransferase activity"/>
    <property type="evidence" value="ECO:0007669"/>
    <property type="project" value="TreeGrafter"/>
</dbReference>
<dbReference type="Proteomes" id="UP000237246">
    <property type="component" value="Unassembled WGS sequence"/>
</dbReference>
<feature type="domain" description="Ribosomal RNA large subunit methyltransferase K/L-like methyltransferase" evidence="1">
    <location>
        <begin position="22"/>
        <end position="151"/>
    </location>
</feature>
<dbReference type="InterPro" id="IPR029063">
    <property type="entry name" value="SAM-dependent_MTases_sf"/>
</dbReference>
<sequence>MFIGISPQGAMEWPSCYHIAGDNNPQAVKRAASNICSLLKKNENKESSASLGAPLDIVQWDICNLPLRTGSVDVIVTDMPFGKSSHKGDLDLCYRIGSKKKNWDLYPACLMEMGRICTPGTGRAVLLTQDKKCFAKVCSKSNLRSKPHCTGKSIEEEKFKLTSLWKALSRLGHIWRKNHTVWVNVGGLHAAVYLLKRTWERVEEKRSFW</sequence>
<keyword evidence="3" id="KW-1185">Reference proteome</keyword>
<protein>
    <recommendedName>
        <fullName evidence="1">Ribosomal RNA large subunit methyltransferase K/L-like methyltransferase domain-containing protein</fullName>
    </recommendedName>
</protein>
<dbReference type="Gene3D" id="3.40.50.150">
    <property type="entry name" value="Vaccinia Virus protein VP39"/>
    <property type="match status" value="1"/>
</dbReference>
<evidence type="ECO:0000313" key="2">
    <source>
        <dbReference type="EMBL" id="POI33755.1"/>
    </source>
</evidence>
<dbReference type="Pfam" id="PF01170">
    <property type="entry name" value="UPF0020"/>
    <property type="match status" value="1"/>
</dbReference>
<dbReference type="EMBL" id="PPHD01002930">
    <property type="protein sequence ID" value="POI33755.1"/>
    <property type="molecule type" value="Genomic_DNA"/>
</dbReference>
<dbReference type="SUPFAM" id="SSF53335">
    <property type="entry name" value="S-adenosyl-L-methionine-dependent methyltransferases"/>
    <property type="match status" value="1"/>
</dbReference>
<name>A0A2P4TBP2_BAMTH</name>
<proteinExistence type="predicted"/>
<evidence type="ECO:0000259" key="1">
    <source>
        <dbReference type="Pfam" id="PF01170"/>
    </source>
</evidence>
<accession>A0A2P4TBP2</accession>
<gene>
    <name evidence="2" type="ORF">CIB84_002489</name>
</gene>
<dbReference type="AlphaFoldDB" id="A0A2P4TBP2"/>
<dbReference type="PANTHER" id="PTHR14911">
    <property type="entry name" value="THUMP DOMAIN-CONTAINING"/>
    <property type="match status" value="1"/>
</dbReference>
<dbReference type="OrthoDB" id="47730at2759"/>
<dbReference type="FunFam" id="3.40.50.150:FF:000073">
    <property type="entry name" value="THUMP domain containing 3"/>
    <property type="match status" value="1"/>
</dbReference>
<dbReference type="PANTHER" id="PTHR14911:SF13">
    <property type="entry name" value="TRNA (GUANINE(6)-N2)-METHYLTRANSFERASE THUMP3"/>
    <property type="match status" value="1"/>
</dbReference>
<organism evidence="2 3">
    <name type="scientific">Bambusicola thoracicus</name>
    <name type="common">Chinese bamboo-partridge</name>
    <name type="synonym">Perdix thoracica</name>
    <dbReference type="NCBI Taxonomy" id="9083"/>
    <lineage>
        <taxon>Eukaryota</taxon>
        <taxon>Metazoa</taxon>
        <taxon>Chordata</taxon>
        <taxon>Craniata</taxon>
        <taxon>Vertebrata</taxon>
        <taxon>Euteleostomi</taxon>
        <taxon>Archelosauria</taxon>
        <taxon>Archosauria</taxon>
        <taxon>Dinosauria</taxon>
        <taxon>Saurischia</taxon>
        <taxon>Theropoda</taxon>
        <taxon>Coelurosauria</taxon>
        <taxon>Aves</taxon>
        <taxon>Neognathae</taxon>
        <taxon>Galloanserae</taxon>
        <taxon>Galliformes</taxon>
        <taxon>Phasianidae</taxon>
        <taxon>Perdicinae</taxon>
        <taxon>Bambusicola</taxon>
    </lineage>
</organism>
<dbReference type="InterPro" id="IPR000241">
    <property type="entry name" value="RlmKL-like_Mtase"/>
</dbReference>
<comment type="caution">
    <text evidence="2">The sequence shown here is derived from an EMBL/GenBank/DDBJ whole genome shotgun (WGS) entry which is preliminary data.</text>
</comment>
<dbReference type="GO" id="GO:0030488">
    <property type="term" value="P:tRNA methylation"/>
    <property type="evidence" value="ECO:0007669"/>
    <property type="project" value="TreeGrafter"/>
</dbReference>
<reference evidence="2 3" key="1">
    <citation type="submission" date="2018-01" db="EMBL/GenBank/DDBJ databases">
        <title>Comparison of the Chinese Bamboo Partridge and Red Junglefowl genome sequences highlights the importance of demography in genome evolution.</title>
        <authorList>
            <person name="Tiley G.P."/>
            <person name="Kimball R.T."/>
            <person name="Braun E.L."/>
            <person name="Burleigh J.G."/>
        </authorList>
    </citation>
    <scope>NUCLEOTIDE SEQUENCE [LARGE SCALE GENOMIC DNA]</scope>
    <source>
        <strain evidence="2">RTK389</strain>
        <tissue evidence="2">Blood</tissue>
    </source>
</reference>
<evidence type="ECO:0000313" key="3">
    <source>
        <dbReference type="Proteomes" id="UP000237246"/>
    </source>
</evidence>